<feature type="chain" id="PRO_5019547519" evidence="1">
    <location>
        <begin position="21"/>
        <end position="703"/>
    </location>
</feature>
<protein>
    <submittedName>
        <fullName evidence="3">Xanthine dehydrogenase family protein molybdopterin-binding subunit</fullName>
    </submittedName>
</protein>
<dbReference type="Proteomes" id="UP000285575">
    <property type="component" value="Unassembled WGS sequence"/>
</dbReference>
<dbReference type="PROSITE" id="PS51257">
    <property type="entry name" value="PROKAR_LIPOPROTEIN"/>
    <property type="match status" value="1"/>
</dbReference>
<accession>A0A437RB02</accession>
<reference evidence="3 4" key="1">
    <citation type="submission" date="2019-01" db="EMBL/GenBank/DDBJ databases">
        <authorList>
            <person name="Chen W.-M."/>
        </authorList>
    </citation>
    <scope>NUCLEOTIDE SEQUENCE [LARGE SCALE GENOMIC DNA]</scope>
    <source>
        <strain evidence="3 4">KYPY4</strain>
    </source>
</reference>
<dbReference type="OrthoDB" id="6073217at2"/>
<dbReference type="InterPro" id="IPR000674">
    <property type="entry name" value="Ald_Oxase/Xan_DH_a/b"/>
</dbReference>
<evidence type="ECO:0000259" key="2">
    <source>
        <dbReference type="SMART" id="SM01008"/>
    </source>
</evidence>
<feature type="signal peptide" evidence="1">
    <location>
        <begin position="1"/>
        <end position="20"/>
    </location>
</feature>
<dbReference type="EMBL" id="SACR01000006">
    <property type="protein sequence ID" value="RVU43961.1"/>
    <property type="molecule type" value="Genomic_DNA"/>
</dbReference>
<name>A0A437RB02_9BURK</name>
<dbReference type="PANTHER" id="PTHR47495">
    <property type="entry name" value="ALDEHYDE DEHYDROGENASE"/>
    <property type="match status" value="1"/>
</dbReference>
<dbReference type="SUPFAM" id="SSF54665">
    <property type="entry name" value="CO dehydrogenase molybdoprotein N-domain-like"/>
    <property type="match status" value="1"/>
</dbReference>
<dbReference type="InterPro" id="IPR052516">
    <property type="entry name" value="N-heterocyclic_Hydroxylase"/>
</dbReference>
<dbReference type="Pfam" id="PF20256">
    <property type="entry name" value="MoCoBD_2"/>
    <property type="match status" value="2"/>
</dbReference>
<comment type="caution">
    <text evidence="3">The sequence shown here is derived from an EMBL/GenBank/DDBJ whole genome shotgun (WGS) entry which is preliminary data.</text>
</comment>
<dbReference type="Gene3D" id="3.90.1170.50">
    <property type="entry name" value="Aldehyde oxidase/xanthine dehydrogenase, a/b hammerhead"/>
    <property type="match status" value="1"/>
</dbReference>
<dbReference type="InterPro" id="IPR036856">
    <property type="entry name" value="Ald_Oxase/Xan_DH_a/b_sf"/>
</dbReference>
<organism evidence="3 4">
    <name type="scientific">Rubrivivax rivuli</name>
    <dbReference type="NCBI Taxonomy" id="1862385"/>
    <lineage>
        <taxon>Bacteria</taxon>
        <taxon>Pseudomonadati</taxon>
        <taxon>Pseudomonadota</taxon>
        <taxon>Betaproteobacteria</taxon>
        <taxon>Burkholderiales</taxon>
        <taxon>Sphaerotilaceae</taxon>
        <taxon>Rubrivivax</taxon>
    </lineage>
</organism>
<dbReference type="AlphaFoldDB" id="A0A437RB02"/>
<dbReference type="PIRSF" id="PIRSF036389">
    <property type="entry name" value="IOR_B"/>
    <property type="match status" value="1"/>
</dbReference>
<gene>
    <name evidence="3" type="ORF">EOE66_19410</name>
</gene>
<dbReference type="InterPro" id="IPR008274">
    <property type="entry name" value="AldOxase/xan_DH_MoCoBD1"/>
</dbReference>
<dbReference type="Gene3D" id="3.30.365.10">
    <property type="entry name" value="Aldehyde oxidase/xanthine dehydrogenase, molybdopterin binding domain"/>
    <property type="match status" value="4"/>
</dbReference>
<proteinExistence type="predicted"/>
<sequence length="703" mass="75114">MSRRSLLRAAAAGLSVSFVAGCSLPVIPKRPRPDAELALGWIRHAAGRYTLFIPRVEMGQNILTALKQVACEELGIAWHQLEARLPDTGQIARVRATVGSESIQDFALPLAQACATLREALAAGRGPGELRAVRHPVQSLRSLSASTGLQHVGRAVRIEQGAAIVQGQPLFVADVRRPGQLYGRVLRAPASPELPSRAMALNEAAARAVPGFVALVPDPLLQHGASLGVGIVARTPGALDRIEAALSVQWQVDGRFEQTDIEAAVDIDRRLALSRRRAHGIDEDRIDDAGPWDVDLRIDVPLAAHAAIEPRAAVAAFEADGRLHLWAGTQDVFYQRDVIVKRLGLDEDRVVVHAHRVGGGFGGKTLCTVELEAAVLARAVQAPVKVQWTRAQEFRFGFHRPPSSHRLRARLKAGRIDTWWHSFASSHILFTNAALPPWLQRITDVIGDDGVARGARLPYRARARRTEFDVVRLPVFTGPWRGLGAGPNALAIESAIDECARRAGADPLQFRRDHAEDARLVRVLDRVALAAGWGPAPPPRAAGAGRGVACGLYKGMSYAAVVADVEVDLAARRIRVTRLVCAHDCGRVINPDQVRAQCEGNLVWGLGMALVERLPVAASQVAATGFADAPIPRIGDVPAMQVVLVDEGEPPSGAGETAIVAAAAAIANAVRDALGVRPGRLPIDAEALALERGRVLQAAVAPA</sequence>
<dbReference type="InterPro" id="IPR037165">
    <property type="entry name" value="AldOxase/xan_DH_Mopterin-bd_sf"/>
</dbReference>
<dbReference type="InterPro" id="IPR012368">
    <property type="entry name" value="OxRdtase_Mopterin-bd_su_IorB"/>
</dbReference>
<keyword evidence="4" id="KW-1185">Reference proteome</keyword>
<dbReference type="PANTHER" id="PTHR47495:SF1">
    <property type="entry name" value="BLL3820 PROTEIN"/>
    <property type="match status" value="1"/>
</dbReference>
<evidence type="ECO:0000313" key="4">
    <source>
        <dbReference type="Proteomes" id="UP000285575"/>
    </source>
</evidence>
<dbReference type="InterPro" id="IPR046867">
    <property type="entry name" value="AldOxase/xan_DH_MoCoBD2"/>
</dbReference>
<dbReference type="Pfam" id="PF02738">
    <property type="entry name" value="MoCoBD_1"/>
    <property type="match status" value="1"/>
</dbReference>
<dbReference type="GO" id="GO:0016491">
    <property type="term" value="F:oxidoreductase activity"/>
    <property type="evidence" value="ECO:0007669"/>
    <property type="project" value="InterPro"/>
</dbReference>
<keyword evidence="1" id="KW-0732">Signal</keyword>
<evidence type="ECO:0000313" key="3">
    <source>
        <dbReference type="EMBL" id="RVU43961.1"/>
    </source>
</evidence>
<dbReference type="SMART" id="SM01008">
    <property type="entry name" value="Ald_Xan_dh_C"/>
    <property type="match status" value="1"/>
</dbReference>
<feature type="domain" description="Aldehyde oxidase/xanthine dehydrogenase a/b hammerhead" evidence="2">
    <location>
        <begin position="166"/>
        <end position="254"/>
    </location>
</feature>
<dbReference type="SUPFAM" id="SSF56003">
    <property type="entry name" value="Molybdenum cofactor-binding domain"/>
    <property type="match status" value="2"/>
</dbReference>
<evidence type="ECO:0000256" key="1">
    <source>
        <dbReference type="SAM" id="SignalP"/>
    </source>
</evidence>